<accession>A0A2T9YZK6</accession>
<sequence>MAKIASLKDIEEAAIKKLDTNALNYYYSGAQDMITLHDNSEAFDRYQIRPRTLRDVSNVDMGVTVFGKKFSSPIFIAATAMQKMANPVGELGNVRSACKHNVGFSLSSISTSSIEEVADAVKDLEAEGHKSVRYFQLYVYKERAKTLNLIRRAEKAGYDALFVTVDTPYLGRRLPDIRDNFKMPYHLKLANFQTSTDEVSDSTTESENSSWLARYFTDQVDPSLTWNDVLWVKQQTKLPIVIKGILTAEDAKLVVQHNFDGIIVSNHGGRQLDSVSATIDALAEVVEAVEGKIPVFLDGGVRRGTDVFKALALGAKAVFVGRPALWALSYDGEAGVDLMLDIIIEEFRMAMALSGCTETKDITKDYVKIAPKYISKL</sequence>
<dbReference type="InterPro" id="IPR037396">
    <property type="entry name" value="FMN_HAD"/>
</dbReference>
<dbReference type="InterPro" id="IPR013785">
    <property type="entry name" value="Aldolase_TIM"/>
</dbReference>
<dbReference type="GO" id="GO:0016491">
    <property type="term" value="F:oxidoreductase activity"/>
    <property type="evidence" value="ECO:0007669"/>
    <property type="project" value="UniProtKB-KW"/>
</dbReference>
<evidence type="ECO:0000256" key="5">
    <source>
        <dbReference type="ARBA" id="ARBA00083297"/>
    </source>
</evidence>
<comment type="caution">
    <text evidence="9">The sequence shown here is derived from an EMBL/GenBank/DDBJ whole genome shotgun (WGS) entry which is preliminary data.</text>
</comment>
<feature type="binding site" evidence="7">
    <location>
        <position position="164"/>
    </location>
    <ligand>
        <name>FMN</name>
        <dbReference type="ChEBI" id="CHEBI:58210"/>
    </ligand>
</feature>
<feature type="binding site" evidence="7">
    <location>
        <position position="265"/>
    </location>
    <ligand>
        <name>FMN</name>
        <dbReference type="ChEBI" id="CHEBI:58210"/>
    </ligand>
</feature>
<dbReference type="OrthoDB" id="1925334at2759"/>
<dbReference type="PIRSF" id="PIRSF000138">
    <property type="entry name" value="Al-hdrx_acd_dh"/>
    <property type="match status" value="1"/>
</dbReference>
<name>A0A2T9YZK6_9FUNG</name>
<feature type="binding site" evidence="7">
    <location>
        <position position="138"/>
    </location>
    <ligand>
        <name>glyoxylate</name>
        <dbReference type="ChEBI" id="CHEBI:36655"/>
    </ligand>
</feature>
<reference evidence="9 10" key="1">
    <citation type="journal article" date="2018" name="MBio">
        <title>Comparative Genomics Reveals the Core Gene Toolbox for the Fungus-Insect Symbiosis.</title>
        <authorList>
            <person name="Wang Y."/>
            <person name="Stata M."/>
            <person name="Wang W."/>
            <person name="Stajich J.E."/>
            <person name="White M.M."/>
            <person name="Moncalvo J.M."/>
        </authorList>
    </citation>
    <scope>NUCLEOTIDE SEQUENCE [LARGE SCALE GENOMIC DNA]</scope>
    <source>
        <strain evidence="9 10">AUS-77-4</strain>
    </source>
</reference>
<feature type="active site" description="Proton acceptor" evidence="6">
    <location>
        <position position="267"/>
    </location>
</feature>
<dbReference type="PROSITE" id="PS00557">
    <property type="entry name" value="FMN_HYDROXY_ACID_DH_1"/>
    <property type="match status" value="1"/>
</dbReference>
<dbReference type="CDD" id="cd02809">
    <property type="entry name" value="alpha_hydroxyacid_oxid_FMN"/>
    <property type="match status" value="1"/>
</dbReference>
<organism evidence="9 10">
    <name type="scientific">Furculomyces boomerangus</name>
    <dbReference type="NCBI Taxonomy" id="61424"/>
    <lineage>
        <taxon>Eukaryota</taxon>
        <taxon>Fungi</taxon>
        <taxon>Fungi incertae sedis</taxon>
        <taxon>Zoopagomycota</taxon>
        <taxon>Kickxellomycotina</taxon>
        <taxon>Harpellomycetes</taxon>
        <taxon>Harpellales</taxon>
        <taxon>Harpellaceae</taxon>
        <taxon>Furculomyces</taxon>
    </lineage>
</organism>
<feature type="binding site" evidence="7">
    <location>
        <position position="270"/>
    </location>
    <ligand>
        <name>glyoxylate</name>
        <dbReference type="ChEBI" id="CHEBI:36655"/>
    </ligand>
</feature>
<feature type="binding site" evidence="7">
    <location>
        <begin position="78"/>
        <end position="80"/>
    </location>
    <ligand>
        <name>FMN</name>
        <dbReference type="ChEBI" id="CHEBI:58210"/>
    </ligand>
</feature>
<keyword evidence="7" id="KW-0285">Flavoprotein</keyword>
<feature type="binding site" evidence="7">
    <location>
        <begin position="298"/>
        <end position="302"/>
    </location>
    <ligand>
        <name>FMN</name>
        <dbReference type="ChEBI" id="CHEBI:58210"/>
    </ligand>
</feature>
<dbReference type="InterPro" id="IPR008259">
    <property type="entry name" value="FMN_hydac_DH_AS"/>
</dbReference>
<keyword evidence="10" id="KW-1185">Reference proteome</keyword>
<protein>
    <recommendedName>
        <fullName evidence="4">Oxidase FUB9</fullName>
    </recommendedName>
    <alternativeName>
        <fullName evidence="5">Fusaric acid biosynthesis protein 9</fullName>
    </alternativeName>
</protein>
<dbReference type="InterPro" id="IPR000262">
    <property type="entry name" value="FMN-dep_DH"/>
</dbReference>
<feature type="binding site" evidence="7">
    <location>
        <position position="136"/>
    </location>
    <ligand>
        <name>FMN</name>
        <dbReference type="ChEBI" id="CHEBI:58210"/>
    </ligand>
</feature>
<dbReference type="PANTHER" id="PTHR10578:SF149">
    <property type="entry name" value="2-HYDROXYACID OXIDASE 2"/>
    <property type="match status" value="1"/>
</dbReference>
<feature type="binding site" evidence="7">
    <location>
        <position position="267"/>
    </location>
    <ligand>
        <name>glyoxylate</name>
        <dbReference type="ChEBI" id="CHEBI:36655"/>
    </ligand>
</feature>
<gene>
    <name evidence="9" type="ORF">BB559_001930</name>
</gene>
<dbReference type="PROSITE" id="PS51349">
    <property type="entry name" value="FMN_HYDROXY_ACID_DH_2"/>
    <property type="match status" value="1"/>
</dbReference>
<dbReference type="EMBL" id="MBFT01000100">
    <property type="protein sequence ID" value="PVU97770.1"/>
    <property type="molecule type" value="Genomic_DNA"/>
</dbReference>
<feature type="binding site" evidence="7">
    <location>
        <position position="25"/>
    </location>
    <ligand>
        <name>glyoxylate</name>
        <dbReference type="ChEBI" id="CHEBI:36655"/>
    </ligand>
</feature>
<dbReference type="Gene3D" id="3.20.20.70">
    <property type="entry name" value="Aldolase class I"/>
    <property type="match status" value="1"/>
</dbReference>
<dbReference type="GO" id="GO:0010181">
    <property type="term" value="F:FMN binding"/>
    <property type="evidence" value="ECO:0007669"/>
    <property type="project" value="InterPro"/>
</dbReference>
<comment type="similarity">
    <text evidence="3">Belongs to the FMN-dependent alpha-hydroxy acid dehydrogenase family.</text>
</comment>
<dbReference type="STRING" id="61424.A0A2T9YZK6"/>
<dbReference type="GO" id="GO:0005737">
    <property type="term" value="C:cytoplasm"/>
    <property type="evidence" value="ECO:0007669"/>
    <property type="project" value="UniProtKB-ARBA"/>
</dbReference>
<feature type="binding site" evidence="7">
    <location>
        <position position="107"/>
    </location>
    <ligand>
        <name>FMN</name>
        <dbReference type="ChEBI" id="CHEBI:58210"/>
    </ligand>
</feature>
<evidence type="ECO:0000256" key="1">
    <source>
        <dbReference type="ARBA" id="ARBA00001917"/>
    </source>
</evidence>
<evidence type="ECO:0000256" key="7">
    <source>
        <dbReference type="PIRSR" id="PIRSR000138-2"/>
    </source>
</evidence>
<evidence type="ECO:0000313" key="10">
    <source>
        <dbReference type="Proteomes" id="UP000245699"/>
    </source>
</evidence>
<dbReference type="SUPFAM" id="SSF51395">
    <property type="entry name" value="FMN-linked oxidoreductases"/>
    <property type="match status" value="1"/>
</dbReference>
<dbReference type="InterPro" id="IPR012133">
    <property type="entry name" value="Alpha-hydoxy_acid_DH_FMN"/>
</dbReference>
<evidence type="ECO:0000256" key="3">
    <source>
        <dbReference type="ARBA" id="ARBA00024042"/>
    </source>
</evidence>
<proteinExistence type="inferred from homology"/>
<dbReference type="AlphaFoldDB" id="A0A2T9YZK6"/>
<feature type="binding site" evidence="7">
    <location>
        <begin position="321"/>
        <end position="322"/>
    </location>
    <ligand>
        <name>FMN</name>
        <dbReference type="ChEBI" id="CHEBI:58210"/>
    </ligand>
</feature>
<evidence type="ECO:0000313" key="9">
    <source>
        <dbReference type="EMBL" id="PVU97770.1"/>
    </source>
</evidence>
<dbReference type="PANTHER" id="PTHR10578">
    <property type="entry name" value="S -2-HYDROXY-ACID OXIDASE-RELATED"/>
    <property type="match status" value="1"/>
</dbReference>
<dbReference type="Pfam" id="PF01070">
    <property type="entry name" value="FMN_dh"/>
    <property type="match status" value="1"/>
</dbReference>
<dbReference type="FunFam" id="3.20.20.70:FF:000056">
    <property type="entry name" value="hydroxyacid oxidase 2"/>
    <property type="match status" value="1"/>
</dbReference>
<evidence type="ECO:0000256" key="2">
    <source>
        <dbReference type="ARBA" id="ARBA00023002"/>
    </source>
</evidence>
<feature type="binding site" evidence="7">
    <location>
        <position position="243"/>
    </location>
    <ligand>
        <name>FMN</name>
        <dbReference type="ChEBI" id="CHEBI:58210"/>
    </ligand>
</feature>
<keyword evidence="7" id="KW-0288">FMN</keyword>
<comment type="cofactor">
    <cofactor evidence="1">
        <name>FMN</name>
        <dbReference type="ChEBI" id="CHEBI:58210"/>
    </cofactor>
</comment>
<keyword evidence="2" id="KW-0560">Oxidoreductase</keyword>
<evidence type="ECO:0000256" key="4">
    <source>
        <dbReference type="ARBA" id="ARBA00073420"/>
    </source>
</evidence>
<dbReference type="Proteomes" id="UP000245699">
    <property type="component" value="Unassembled WGS sequence"/>
</dbReference>
<evidence type="ECO:0000256" key="6">
    <source>
        <dbReference type="PIRSR" id="PIRSR000138-1"/>
    </source>
</evidence>
<feature type="binding site" evidence="7">
    <location>
        <position position="173"/>
    </location>
    <ligand>
        <name>glyoxylate</name>
        <dbReference type="ChEBI" id="CHEBI:36655"/>
    </ligand>
</feature>
<evidence type="ECO:0000259" key="8">
    <source>
        <dbReference type="PROSITE" id="PS51349"/>
    </source>
</evidence>
<feature type="domain" description="FMN hydroxy acid dehydrogenase" evidence="8">
    <location>
        <begin position="1"/>
        <end position="372"/>
    </location>
</feature>